<dbReference type="RefSeq" id="WP_121624391.1">
    <property type="nucleotide sequence ID" value="NZ_JACIIW010000003.1"/>
</dbReference>
<gene>
    <name evidence="2" type="ORF">D9R14_16210</name>
</gene>
<comment type="caution">
    <text evidence="2">The sequence shown here is derived from an EMBL/GenBank/DDBJ whole genome shotgun (WGS) entry which is preliminary data.</text>
</comment>
<accession>A0A3L7A661</accession>
<dbReference type="OrthoDB" id="9801242at2"/>
<keyword evidence="3" id="KW-1185">Reference proteome</keyword>
<dbReference type="Gene3D" id="1.10.238.160">
    <property type="match status" value="1"/>
</dbReference>
<protein>
    <submittedName>
        <fullName evidence="2">AlpA family phage regulatory protein</fullName>
    </submittedName>
</protein>
<sequence>MPEEDSNAPTSNEPNLRFLRVEEVYQLVGIGRSFLDDLVREGDFPAPVYLSAKTRVWIEAEVLAWMRAKASSSRTRPPATHKVQRRRELA</sequence>
<name>A0A3L7A661_9HYPH</name>
<feature type="region of interest" description="Disordered" evidence="1">
    <location>
        <begin position="69"/>
        <end position="90"/>
    </location>
</feature>
<evidence type="ECO:0000313" key="2">
    <source>
        <dbReference type="EMBL" id="RLP75833.1"/>
    </source>
</evidence>
<evidence type="ECO:0000256" key="1">
    <source>
        <dbReference type="SAM" id="MobiDB-lite"/>
    </source>
</evidence>
<dbReference type="AlphaFoldDB" id="A0A3L7A661"/>
<dbReference type="InterPro" id="IPR010260">
    <property type="entry name" value="AlpA"/>
</dbReference>
<dbReference type="Pfam" id="PF05930">
    <property type="entry name" value="Phage_AlpA"/>
    <property type="match status" value="1"/>
</dbReference>
<reference evidence="2 3" key="1">
    <citation type="submission" date="2018-10" db="EMBL/GenBank/DDBJ databases">
        <title>Xanthobacter tagetidis genome sequencing and assembly.</title>
        <authorList>
            <person name="Maclea K.S."/>
            <person name="Goen A.E."/>
            <person name="Fatima S.A."/>
        </authorList>
    </citation>
    <scope>NUCLEOTIDE SEQUENCE [LARGE SCALE GENOMIC DNA]</scope>
    <source>
        <strain evidence="2 3">ATCC 700314</strain>
    </source>
</reference>
<dbReference type="EMBL" id="RCTF01000014">
    <property type="protein sequence ID" value="RLP75833.1"/>
    <property type="molecule type" value="Genomic_DNA"/>
</dbReference>
<evidence type="ECO:0000313" key="3">
    <source>
        <dbReference type="Proteomes" id="UP000269692"/>
    </source>
</evidence>
<proteinExistence type="predicted"/>
<dbReference type="Proteomes" id="UP000269692">
    <property type="component" value="Unassembled WGS sequence"/>
</dbReference>
<organism evidence="2 3">
    <name type="scientific">Xanthobacter tagetidis</name>
    <dbReference type="NCBI Taxonomy" id="60216"/>
    <lineage>
        <taxon>Bacteria</taxon>
        <taxon>Pseudomonadati</taxon>
        <taxon>Pseudomonadota</taxon>
        <taxon>Alphaproteobacteria</taxon>
        <taxon>Hyphomicrobiales</taxon>
        <taxon>Xanthobacteraceae</taxon>
        <taxon>Xanthobacter</taxon>
    </lineage>
</organism>